<keyword evidence="1" id="KW-0560">Oxidoreductase</keyword>
<proteinExistence type="predicted"/>
<dbReference type="PANTHER" id="PTHR45754">
    <property type="entry name" value="METHYLENETETRAHYDROFOLATE REDUCTASE"/>
    <property type="match status" value="1"/>
</dbReference>
<sequence length="244" mass="27015">MKPQQFEQKTSSVGFETGVTAHESESAFKWSVEIVPRHAGNLGKIPEWVREIYITMIPGDEIREVLEATRKVREVGRIPVPHIAARGLGSEEHFGHLLDSLEELGVDRLLFIGGGVGDVKGPYDSVMDLFKTGLVEREAFREVGVAGHPEGNPSDPDAEKNLLGKIHWANERKLPMRIVTQWSFNAQVINAWILDLREKGVENPIHIGIPGPATLKSLLRYAQVCGVQASTEVLKKQGFNLGKL</sequence>
<reference evidence="2" key="1">
    <citation type="submission" date="2018-05" db="EMBL/GenBank/DDBJ databases">
        <authorList>
            <person name="Lanie J.A."/>
            <person name="Ng W.-L."/>
            <person name="Kazmierczak K.M."/>
            <person name="Andrzejewski T.M."/>
            <person name="Davidsen T.M."/>
            <person name="Wayne K.J."/>
            <person name="Tettelin H."/>
            <person name="Glass J.I."/>
            <person name="Rusch D."/>
            <person name="Podicherti R."/>
            <person name="Tsui H.-C.T."/>
            <person name="Winkler M.E."/>
        </authorList>
    </citation>
    <scope>NUCLEOTIDE SEQUENCE</scope>
</reference>
<dbReference type="GO" id="GO:0009086">
    <property type="term" value="P:methionine biosynthetic process"/>
    <property type="evidence" value="ECO:0007669"/>
    <property type="project" value="TreeGrafter"/>
</dbReference>
<dbReference type="Gene3D" id="3.20.20.220">
    <property type="match status" value="1"/>
</dbReference>
<evidence type="ECO:0000313" key="2">
    <source>
        <dbReference type="EMBL" id="SVD48132.1"/>
    </source>
</evidence>
<dbReference type="SUPFAM" id="SSF51730">
    <property type="entry name" value="FAD-linked oxidoreductase"/>
    <property type="match status" value="1"/>
</dbReference>
<dbReference type="GO" id="GO:0005829">
    <property type="term" value="C:cytosol"/>
    <property type="evidence" value="ECO:0007669"/>
    <property type="project" value="TreeGrafter"/>
</dbReference>
<organism evidence="2">
    <name type="scientific">marine metagenome</name>
    <dbReference type="NCBI Taxonomy" id="408172"/>
    <lineage>
        <taxon>unclassified sequences</taxon>
        <taxon>metagenomes</taxon>
        <taxon>ecological metagenomes</taxon>
    </lineage>
</organism>
<name>A0A382VNQ0_9ZZZZ</name>
<dbReference type="GO" id="GO:0035999">
    <property type="term" value="P:tetrahydrofolate interconversion"/>
    <property type="evidence" value="ECO:0007669"/>
    <property type="project" value="TreeGrafter"/>
</dbReference>
<evidence type="ECO:0000256" key="1">
    <source>
        <dbReference type="ARBA" id="ARBA00023002"/>
    </source>
</evidence>
<protein>
    <recommendedName>
        <fullName evidence="3">Methylenetetrahydrofolate reductase (NAD(P)H)</fullName>
    </recommendedName>
</protein>
<dbReference type="PANTHER" id="PTHR45754:SF3">
    <property type="entry name" value="METHYLENETETRAHYDROFOLATE REDUCTASE (NADPH)"/>
    <property type="match status" value="1"/>
</dbReference>
<evidence type="ECO:0008006" key="3">
    <source>
        <dbReference type="Google" id="ProtNLM"/>
    </source>
</evidence>
<dbReference type="GO" id="GO:0071949">
    <property type="term" value="F:FAD binding"/>
    <property type="evidence" value="ECO:0007669"/>
    <property type="project" value="TreeGrafter"/>
</dbReference>
<dbReference type="AlphaFoldDB" id="A0A382VNQ0"/>
<gene>
    <name evidence="2" type="ORF">METZ01_LOCUS400986</name>
</gene>
<accession>A0A382VNQ0</accession>
<dbReference type="GO" id="GO:0004489">
    <property type="term" value="F:methylenetetrahydrofolate reductase [NAD(P)H] activity"/>
    <property type="evidence" value="ECO:0007669"/>
    <property type="project" value="TreeGrafter"/>
</dbReference>
<feature type="non-terminal residue" evidence="2">
    <location>
        <position position="244"/>
    </location>
</feature>
<dbReference type="InterPro" id="IPR029041">
    <property type="entry name" value="FAD-linked_oxidoreductase-like"/>
</dbReference>
<dbReference type="EMBL" id="UINC01153420">
    <property type="protein sequence ID" value="SVD48132.1"/>
    <property type="molecule type" value="Genomic_DNA"/>
</dbReference>